<sequence length="1204" mass="133677">MADSINPQHPLVRDGRSQTERLDLHALAPESVALDDRSERQLLVYLNEFAKAVAFYETDESPDKKLQQSNWQPFFRTSSSVQVSLIEAFDITNYETGYTHTKQRFTDGLNRANYAPWFDFLFDSALTVNSWFVALSGDVVLLENKVILNETPLRRLIEDLIQSNLQPALSQLFSVVNLPDITYQLPNLTDLAKEQVGSLWNLGSIQYIRDNTLTDLDSVVQIRRIADRLDDIFRTFAKTIQQIVGEAAKQDILQPTQTHEPHLALLYTFLRLLRRVTDDFNGLTQKHLDFYYRDVLKLQPKLLVPDAVHVLFELPKPVSQYRLPQQTLLKDGKDAHKVDVHFALDDEIIISQTQIAELRTLYRNATSFLARPKANSADGLGKDFADPAHTKWAILGEEASENPPNDKTKKALAATVGLAISSKELILSAGLRTITLTLTCENPVPANATDAFAIRLSGAKKWFSPSGVVTTLINGHTLSVMFTLGVKDDAIVAADPAVLGVDYGITNEAVIQLILNDKAGLYELMRLVQIKAVSIKTEVSQLQNVLIRTDDGDQDPTKPFMPFGAVPSVGSTFSIGSPEIFSKELTKLEVDFEWDKKPSDFGTYYGAYKLTTVPLPTTDNSFTRRVFYYEKGNPVNEETSPGNVFEPLILSADSTGNDFTADSISLPIPTSPAVAKEAGWQDGFVLVQLQNDFLHQYYAEVLTRNALLLSNKTPDQLKDIVKEFPATTLTVNPPYTPVIKNLTVSYTAETSAATLFHVLPFDDGANYRRIEQGAKSVPFVVDNFSDQGALLIGLTNAVEGSLTLVLFQLLESSAKTNIDAATIHWTYLDGNDWLPLEAGKNVVNDATKGFIQSGIVQLVLPERTASRKTTVLPSSFYWIKAATSDNIQAVCKAVGVHTQASRATFAPVLADEPAKQNDPARLAVPLPAGLVTKLDTPDVSIKAIKQPYPSFGGRPAESTSHFYSRVSEQLRHKGRGVTLFDYEQLILEAFPEVFKVKCIPHTFANRSVDPTNQAINDVHAAPGYVTVVVVPDAMQTQLDDLQKPMASRGLLTRIQDWIKKRISPFARLQVLNPIYEEVDTQFQVQFCPGKSREYYIELLKKDIGQFLAPWAFDSKAQVTFGGVIYRSSILGFIENREYVAFVTDFVMQLDGVQQEEVHASAARVVFTNGKHTITPFTAKPPPRLVNRGIGSPDWQIPSSSSKTP</sequence>
<comment type="caution">
    <text evidence="1">The sequence shown here is derived from an EMBL/GenBank/DDBJ whole genome shotgun (WGS) entry which is preliminary data.</text>
</comment>
<organism evidence="1 2">
    <name type="scientific">Spirosoma validum</name>
    <dbReference type="NCBI Taxonomy" id="2771355"/>
    <lineage>
        <taxon>Bacteria</taxon>
        <taxon>Pseudomonadati</taxon>
        <taxon>Bacteroidota</taxon>
        <taxon>Cytophagia</taxon>
        <taxon>Cytophagales</taxon>
        <taxon>Cytophagaceae</taxon>
        <taxon>Spirosoma</taxon>
    </lineage>
</organism>
<dbReference type="RefSeq" id="WP_191038824.1">
    <property type="nucleotide sequence ID" value="NZ_JACXAA010000003.1"/>
</dbReference>
<evidence type="ECO:0000313" key="2">
    <source>
        <dbReference type="Proteomes" id="UP000653797"/>
    </source>
</evidence>
<accession>A0A927B0L7</accession>
<name>A0A927B0L7_9BACT</name>
<gene>
    <name evidence="1" type="ORF">IC230_09870</name>
</gene>
<dbReference type="Proteomes" id="UP000653797">
    <property type="component" value="Unassembled WGS sequence"/>
</dbReference>
<proteinExistence type="predicted"/>
<dbReference type="EMBL" id="JACXAA010000003">
    <property type="protein sequence ID" value="MBD2753194.1"/>
    <property type="molecule type" value="Genomic_DNA"/>
</dbReference>
<reference evidence="1" key="1">
    <citation type="submission" date="2020-09" db="EMBL/GenBank/DDBJ databases">
        <authorList>
            <person name="Kim M.K."/>
        </authorList>
    </citation>
    <scope>NUCLEOTIDE SEQUENCE</scope>
    <source>
        <strain evidence="1">BT704</strain>
    </source>
</reference>
<protein>
    <submittedName>
        <fullName evidence="1">Baseplate J/gp47 family protein</fullName>
    </submittedName>
</protein>
<evidence type="ECO:0000313" key="1">
    <source>
        <dbReference type="EMBL" id="MBD2753194.1"/>
    </source>
</evidence>
<keyword evidence="2" id="KW-1185">Reference proteome</keyword>
<dbReference type="AlphaFoldDB" id="A0A927B0L7"/>